<accession>A0A174WZB5</accession>
<keyword evidence="1" id="KW-0472">Membrane</keyword>
<feature type="transmembrane region" description="Helical" evidence="1">
    <location>
        <begin position="57"/>
        <end position="81"/>
    </location>
</feature>
<name>A0A174WZB5_9BACE</name>
<keyword evidence="1" id="KW-1133">Transmembrane helix</keyword>
<dbReference type="Proteomes" id="UP000095657">
    <property type="component" value="Unassembled WGS sequence"/>
</dbReference>
<dbReference type="STRING" id="47678.ERS852494_04428"/>
<dbReference type="EMBL" id="CZBL01000019">
    <property type="protein sequence ID" value="CUQ49545.1"/>
    <property type="molecule type" value="Genomic_DNA"/>
</dbReference>
<evidence type="ECO:0000313" key="2">
    <source>
        <dbReference type="EMBL" id="CUQ24594.1"/>
    </source>
</evidence>
<evidence type="ECO:0000256" key="1">
    <source>
        <dbReference type="SAM" id="Phobius"/>
    </source>
</evidence>
<dbReference type="Proteomes" id="UP000095725">
    <property type="component" value="Unassembled WGS sequence"/>
</dbReference>
<protein>
    <recommendedName>
        <fullName evidence="6">Transmembrane protein</fullName>
    </recommendedName>
</protein>
<proteinExistence type="predicted"/>
<sequence>MDMHRNRNNSFVGLSPLVLFLSSYIPLFGLIALRQFYNNLIYLNWSGFNKPAIICFLSKFGISVLCLIIIVFGLIGTYFVFRFIEKDSSNGATIEIKDISSLNDEPIAYLATYIVSIMFQDYSNIADVVTVLILISASE</sequence>
<evidence type="ECO:0000313" key="5">
    <source>
        <dbReference type="Proteomes" id="UP000095725"/>
    </source>
</evidence>
<evidence type="ECO:0000313" key="3">
    <source>
        <dbReference type="EMBL" id="CUQ49545.1"/>
    </source>
</evidence>
<dbReference type="RefSeq" id="WP_055173886.1">
    <property type="nucleotide sequence ID" value="NZ_CAXSUM010000030.1"/>
</dbReference>
<gene>
    <name evidence="2" type="ORF">ERS852494_04428</name>
    <name evidence="3" type="ORF">ERS852558_03835</name>
</gene>
<dbReference type="EMBL" id="CZAI01000021">
    <property type="protein sequence ID" value="CUQ24594.1"/>
    <property type="molecule type" value="Genomic_DNA"/>
</dbReference>
<evidence type="ECO:0008006" key="6">
    <source>
        <dbReference type="Google" id="ProtNLM"/>
    </source>
</evidence>
<keyword evidence="1" id="KW-0812">Transmembrane</keyword>
<dbReference type="AlphaFoldDB" id="A0A174WZB5"/>
<evidence type="ECO:0000313" key="4">
    <source>
        <dbReference type="Proteomes" id="UP000095657"/>
    </source>
</evidence>
<reference evidence="4 5" key="1">
    <citation type="submission" date="2015-09" db="EMBL/GenBank/DDBJ databases">
        <authorList>
            <consortium name="Pathogen Informatics"/>
        </authorList>
    </citation>
    <scope>NUCLEOTIDE SEQUENCE [LARGE SCALE GENOMIC DNA]</scope>
    <source>
        <strain evidence="2 4">2789STDY5834880</strain>
        <strain evidence="3 5">2789STDY5834946</strain>
    </source>
</reference>
<organism evidence="3 5">
    <name type="scientific">Bacteroides caccae</name>
    <dbReference type="NCBI Taxonomy" id="47678"/>
    <lineage>
        <taxon>Bacteria</taxon>
        <taxon>Pseudomonadati</taxon>
        <taxon>Bacteroidota</taxon>
        <taxon>Bacteroidia</taxon>
        <taxon>Bacteroidales</taxon>
        <taxon>Bacteroidaceae</taxon>
        <taxon>Bacteroides</taxon>
    </lineage>
</organism>
<feature type="transmembrane region" description="Helical" evidence="1">
    <location>
        <begin position="12"/>
        <end position="37"/>
    </location>
</feature>